<dbReference type="EMBL" id="JOWA01000086">
    <property type="protein sequence ID" value="KEZ45060.1"/>
    <property type="molecule type" value="Genomic_DNA"/>
</dbReference>
<protein>
    <recommendedName>
        <fullName evidence="3">Chromo domain-containing protein</fullName>
    </recommendedName>
</protein>
<dbReference type="InterPro" id="IPR000953">
    <property type="entry name" value="Chromo/chromo_shadow_dom"/>
</dbReference>
<organism evidence="4 5">
    <name type="scientific">Pseudallescheria apiosperma</name>
    <name type="common">Scedosporium apiospermum</name>
    <dbReference type="NCBI Taxonomy" id="563466"/>
    <lineage>
        <taxon>Eukaryota</taxon>
        <taxon>Fungi</taxon>
        <taxon>Dikarya</taxon>
        <taxon>Ascomycota</taxon>
        <taxon>Pezizomycotina</taxon>
        <taxon>Sordariomycetes</taxon>
        <taxon>Hypocreomycetidae</taxon>
        <taxon>Microascales</taxon>
        <taxon>Microascaceae</taxon>
        <taxon>Scedosporium</taxon>
    </lineage>
</organism>
<keyword evidence="5" id="KW-1185">Reference proteome</keyword>
<dbReference type="HOGENOM" id="CLU_811709_0_0_1"/>
<accession>A0A084GCJ8</accession>
<feature type="domain" description="Chromo" evidence="3">
    <location>
        <begin position="263"/>
        <end position="317"/>
    </location>
</feature>
<gene>
    <name evidence="4" type="ORF">SAPIO_CDS2483</name>
</gene>
<comment type="caution">
    <text evidence="4">The sequence shown here is derived from an EMBL/GenBank/DDBJ whole genome shotgun (WGS) entry which is preliminary data.</text>
</comment>
<dbReference type="SUPFAM" id="SSF54160">
    <property type="entry name" value="Chromo domain-like"/>
    <property type="match status" value="1"/>
</dbReference>
<dbReference type="Proteomes" id="UP000028545">
    <property type="component" value="Unassembled WGS sequence"/>
</dbReference>
<dbReference type="OMA" id="MTWEPER"/>
<dbReference type="Gene3D" id="2.40.50.40">
    <property type="match status" value="1"/>
</dbReference>
<feature type="compositionally biased region" description="Low complexity" evidence="2">
    <location>
        <begin position="27"/>
        <end position="58"/>
    </location>
</feature>
<dbReference type="AlphaFoldDB" id="A0A084GCJ8"/>
<proteinExistence type="predicted"/>
<evidence type="ECO:0000256" key="2">
    <source>
        <dbReference type="SAM" id="MobiDB-lite"/>
    </source>
</evidence>
<evidence type="ECO:0000313" key="4">
    <source>
        <dbReference type="EMBL" id="KEZ45060.1"/>
    </source>
</evidence>
<dbReference type="GO" id="GO:0006338">
    <property type="term" value="P:chromatin remodeling"/>
    <property type="evidence" value="ECO:0007669"/>
    <property type="project" value="UniProtKB-ARBA"/>
</dbReference>
<feature type="compositionally biased region" description="Basic and acidic residues" evidence="2">
    <location>
        <begin position="176"/>
        <end position="187"/>
    </location>
</feature>
<feature type="region of interest" description="Disordered" evidence="2">
    <location>
        <begin position="323"/>
        <end position="342"/>
    </location>
</feature>
<dbReference type="GeneID" id="27721555"/>
<comment type="subunit">
    <text evidence="1">Component of the NuA4 histone acetyltransferase complex.</text>
</comment>
<evidence type="ECO:0000259" key="3">
    <source>
        <dbReference type="SMART" id="SM00298"/>
    </source>
</evidence>
<evidence type="ECO:0000256" key="1">
    <source>
        <dbReference type="ARBA" id="ARBA00011353"/>
    </source>
</evidence>
<dbReference type="RefSeq" id="XP_016644859.1">
    <property type="nucleotide sequence ID" value="XM_016785483.1"/>
</dbReference>
<dbReference type="KEGG" id="sapo:SAPIO_CDS2483"/>
<feature type="compositionally biased region" description="Basic and acidic residues" evidence="2">
    <location>
        <begin position="102"/>
        <end position="123"/>
    </location>
</feature>
<dbReference type="VEuPathDB" id="FungiDB:SAPIO_CDS2483"/>
<dbReference type="SMART" id="SM00298">
    <property type="entry name" value="CHROMO"/>
    <property type="match status" value="1"/>
</dbReference>
<dbReference type="OrthoDB" id="433924at2759"/>
<evidence type="ECO:0000313" key="5">
    <source>
        <dbReference type="Proteomes" id="UP000028545"/>
    </source>
</evidence>
<feature type="region of interest" description="Disordered" evidence="2">
    <location>
        <begin position="1"/>
        <end position="188"/>
    </location>
</feature>
<reference evidence="4 5" key="1">
    <citation type="journal article" date="2014" name="Genome Announc.">
        <title>Draft genome sequence of the pathogenic fungus Scedosporium apiospermum.</title>
        <authorList>
            <person name="Vandeputte P."/>
            <person name="Ghamrawi S."/>
            <person name="Rechenmann M."/>
            <person name="Iltis A."/>
            <person name="Giraud S."/>
            <person name="Fleury M."/>
            <person name="Thornton C."/>
            <person name="Delhaes L."/>
            <person name="Meyer W."/>
            <person name="Papon N."/>
            <person name="Bouchara J.P."/>
        </authorList>
    </citation>
    <scope>NUCLEOTIDE SEQUENCE [LARGE SCALE GENOMIC DNA]</scope>
    <source>
        <strain evidence="4 5">IHEM 14462</strain>
    </source>
</reference>
<sequence>MAQRKFVRKPLSSRDASRRQSQKGLDPSTTPAAPAPAPATATANPTKPPQARRASTVRVSRRKNPAQPENVPAAAQSPPMTNPEVDEPEIKEPTPTWAEDNAAPRDAQDDNQARPSTADKDVVATRSLWSPPFSPVSKPPQRERQATFTPRRNIPRKVASPKPRAEVSNATTNNHDGVKDTTKDHTQSEQPQEFKAIVNHRISAASPNLFDLCISWDVPRGSDEEAFTWEAEETIQQDAPAALFEYWRSIEGGREAQMRDQGLWHVFDIKDHRVKPKSGAVEVCVTWVGSDVPSWESESKISKIAPQELEAYWARRGGKEAIGGAKKRRGVGSTPQAKRVKA</sequence>
<dbReference type="InterPro" id="IPR016197">
    <property type="entry name" value="Chromo-like_dom_sf"/>
</dbReference>
<name>A0A084GCJ8_PSEDA</name>